<dbReference type="OrthoDB" id="1445073at2"/>
<protein>
    <recommendedName>
        <fullName evidence="4">CPBP family intramembrane metalloprotease</fullName>
    </recommendedName>
</protein>
<dbReference type="RefSeq" id="WP_140591920.1">
    <property type="nucleotide sequence ID" value="NZ_VFWZ01000002.1"/>
</dbReference>
<feature type="transmembrane region" description="Helical" evidence="1">
    <location>
        <begin position="28"/>
        <end position="45"/>
    </location>
</feature>
<keyword evidence="1" id="KW-1133">Transmembrane helix</keyword>
<keyword evidence="1" id="KW-0812">Transmembrane</keyword>
<feature type="transmembrane region" description="Helical" evidence="1">
    <location>
        <begin position="6"/>
        <end position="21"/>
    </location>
</feature>
<keyword evidence="3" id="KW-1185">Reference proteome</keyword>
<dbReference type="InterPro" id="IPR046052">
    <property type="entry name" value="DUF6010"/>
</dbReference>
<sequence>MNQIVLAVISALVIIAGIEALKLNRRKMGALILTGIAFIYIGFTPTEFPEVVFESLHAIAFLLIAYYGLTVDKNLIWIGLVLHALWDAGHLYYQVDYPPQGYEVFCIEVDLILAIYFYIRMKR</sequence>
<dbReference type="AlphaFoldDB" id="A0A504JLC1"/>
<evidence type="ECO:0000256" key="1">
    <source>
        <dbReference type="SAM" id="Phobius"/>
    </source>
</evidence>
<evidence type="ECO:0000313" key="2">
    <source>
        <dbReference type="EMBL" id="TPN87300.1"/>
    </source>
</evidence>
<accession>A0A504JLC1</accession>
<dbReference type="EMBL" id="VFWZ01000002">
    <property type="protein sequence ID" value="TPN87300.1"/>
    <property type="molecule type" value="Genomic_DNA"/>
</dbReference>
<proteinExistence type="predicted"/>
<evidence type="ECO:0000313" key="3">
    <source>
        <dbReference type="Proteomes" id="UP000315540"/>
    </source>
</evidence>
<dbReference type="Proteomes" id="UP000315540">
    <property type="component" value="Unassembled WGS sequence"/>
</dbReference>
<keyword evidence="1" id="KW-0472">Membrane</keyword>
<dbReference type="Pfam" id="PF19473">
    <property type="entry name" value="DUF6010"/>
    <property type="match status" value="1"/>
</dbReference>
<gene>
    <name evidence="2" type="ORF">FHK87_06860</name>
</gene>
<organism evidence="2 3">
    <name type="scientific">Aquimarina algicola</name>
    <dbReference type="NCBI Taxonomy" id="2589995"/>
    <lineage>
        <taxon>Bacteria</taxon>
        <taxon>Pseudomonadati</taxon>
        <taxon>Bacteroidota</taxon>
        <taxon>Flavobacteriia</taxon>
        <taxon>Flavobacteriales</taxon>
        <taxon>Flavobacteriaceae</taxon>
        <taxon>Aquimarina</taxon>
    </lineage>
</organism>
<evidence type="ECO:0008006" key="4">
    <source>
        <dbReference type="Google" id="ProtNLM"/>
    </source>
</evidence>
<name>A0A504JLC1_9FLAO</name>
<comment type="caution">
    <text evidence="2">The sequence shown here is derived from an EMBL/GenBank/DDBJ whole genome shotgun (WGS) entry which is preliminary data.</text>
</comment>
<reference evidence="2 3" key="1">
    <citation type="submission" date="2019-06" db="EMBL/GenBank/DDBJ databases">
        <authorList>
            <person name="Meng X."/>
        </authorList>
    </citation>
    <scope>NUCLEOTIDE SEQUENCE [LARGE SCALE GENOMIC DNA]</scope>
    <source>
        <strain evidence="2 3">M625</strain>
    </source>
</reference>